<sequence length="84" mass="9455">MFQLLKAKFPHKIDKPIESFSGKAILLAKPYLEEAKANPGIMALLANLEGLAYVAELSEGFQKGFEGWFEDVKRIESRKEAENL</sequence>
<dbReference type="EMBL" id="MT144440">
    <property type="protein sequence ID" value="QJA53669.1"/>
    <property type="molecule type" value="Genomic_DNA"/>
</dbReference>
<reference evidence="1" key="1">
    <citation type="submission" date="2020-03" db="EMBL/GenBank/DDBJ databases">
        <title>The deep terrestrial virosphere.</title>
        <authorList>
            <person name="Holmfeldt K."/>
            <person name="Nilsson E."/>
            <person name="Simone D."/>
            <person name="Lopez-Fernandez M."/>
            <person name="Wu X."/>
            <person name="de Brujin I."/>
            <person name="Lundin D."/>
            <person name="Andersson A."/>
            <person name="Bertilsson S."/>
            <person name="Dopson M."/>
        </authorList>
    </citation>
    <scope>NUCLEOTIDE SEQUENCE</scope>
    <source>
        <strain evidence="1">TM448A03779</strain>
    </source>
</reference>
<gene>
    <name evidence="1" type="ORF">TM448A03779_0006</name>
</gene>
<accession>A0A6H2A1Q7</accession>
<dbReference type="AlphaFoldDB" id="A0A6H2A1Q7"/>
<organism evidence="1">
    <name type="scientific">viral metagenome</name>
    <dbReference type="NCBI Taxonomy" id="1070528"/>
    <lineage>
        <taxon>unclassified sequences</taxon>
        <taxon>metagenomes</taxon>
        <taxon>organismal metagenomes</taxon>
    </lineage>
</organism>
<name>A0A6H2A1Q7_9ZZZZ</name>
<evidence type="ECO:0000313" key="1">
    <source>
        <dbReference type="EMBL" id="QJA53669.1"/>
    </source>
</evidence>
<proteinExistence type="predicted"/>
<protein>
    <submittedName>
        <fullName evidence="1">Uncharacterized protein</fullName>
    </submittedName>
</protein>